<keyword evidence="2" id="KW-1185">Reference proteome</keyword>
<organism evidence="1 2">
    <name type="scientific">Bauhinia variegata</name>
    <name type="common">Purple orchid tree</name>
    <name type="synonym">Phanera variegata</name>
    <dbReference type="NCBI Taxonomy" id="167791"/>
    <lineage>
        <taxon>Eukaryota</taxon>
        <taxon>Viridiplantae</taxon>
        <taxon>Streptophyta</taxon>
        <taxon>Embryophyta</taxon>
        <taxon>Tracheophyta</taxon>
        <taxon>Spermatophyta</taxon>
        <taxon>Magnoliopsida</taxon>
        <taxon>eudicotyledons</taxon>
        <taxon>Gunneridae</taxon>
        <taxon>Pentapetalae</taxon>
        <taxon>rosids</taxon>
        <taxon>fabids</taxon>
        <taxon>Fabales</taxon>
        <taxon>Fabaceae</taxon>
        <taxon>Cercidoideae</taxon>
        <taxon>Cercideae</taxon>
        <taxon>Bauhiniinae</taxon>
        <taxon>Bauhinia</taxon>
    </lineage>
</organism>
<sequence length="83" mass="9245">MVLGVKAMETGQRGSGAVFGARIGSRVFNTRTSHHCPFVKRPTGYPLASSGTLLPYSIAYYSSDCFLIDRLLFLYFFSTNFHL</sequence>
<evidence type="ECO:0000313" key="1">
    <source>
        <dbReference type="EMBL" id="KAI4336995.1"/>
    </source>
</evidence>
<proteinExistence type="predicted"/>
<comment type="caution">
    <text evidence="1">The sequence shown here is derived from an EMBL/GenBank/DDBJ whole genome shotgun (WGS) entry which is preliminary data.</text>
</comment>
<dbReference type="EMBL" id="CM039431">
    <property type="protein sequence ID" value="KAI4336995.1"/>
    <property type="molecule type" value="Genomic_DNA"/>
</dbReference>
<reference evidence="1 2" key="1">
    <citation type="journal article" date="2022" name="DNA Res.">
        <title>Chromosomal-level genome assembly of the orchid tree Bauhinia variegata (Leguminosae; Cercidoideae) supports the allotetraploid origin hypothesis of Bauhinia.</title>
        <authorList>
            <person name="Zhong Y."/>
            <person name="Chen Y."/>
            <person name="Zheng D."/>
            <person name="Pang J."/>
            <person name="Liu Y."/>
            <person name="Luo S."/>
            <person name="Meng S."/>
            <person name="Qian L."/>
            <person name="Wei D."/>
            <person name="Dai S."/>
            <person name="Zhou R."/>
        </authorList>
    </citation>
    <scope>NUCLEOTIDE SEQUENCE [LARGE SCALE GENOMIC DNA]</scope>
    <source>
        <strain evidence="1">BV-YZ2020</strain>
    </source>
</reference>
<accession>A0ACB9NQJ8</accession>
<dbReference type="Proteomes" id="UP000828941">
    <property type="component" value="Chromosome 6"/>
</dbReference>
<name>A0ACB9NQJ8_BAUVA</name>
<evidence type="ECO:0000313" key="2">
    <source>
        <dbReference type="Proteomes" id="UP000828941"/>
    </source>
</evidence>
<gene>
    <name evidence="1" type="ORF">L6164_015459</name>
</gene>
<protein>
    <submittedName>
        <fullName evidence="1">Uncharacterized protein</fullName>
    </submittedName>
</protein>